<dbReference type="OrthoDB" id="346907at2759"/>
<dbReference type="InterPro" id="IPR008271">
    <property type="entry name" value="Ser/Thr_kinase_AS"/>
</dbReference>
<reference evidence="8 9" key="1">
    <citation type="submission" date="2020-08" db="EMBL/GenBank/DDBJ databases">
        <authorList>
            <person name="Newling K."/>
            <person name="Davey J."/>
            <person name="Forrester S."/>
        </authorList>
    </citation>
    <scope>NUCLEOTIDE SEQUENCE [LARGE SCALE GENOMIC DNA]</scope>
    <source>
        <strain evidence="9">Crithidia deanei Carvalho (ATCC PRA-265)</strain>
    </source>
</reference>
<dbReference type="SMART" id="SM00028">
    <property type="entry name" value="TPR"/>
    <property type="match status" value="3"/>
</dbReference>
<keyword evidence="4" id="KW-0175">Coiled coil</keyword>
<sequence length="1337" mass="148459">MDDLNVLMSLLGGGIQGGNVPTVITQNGGNPVLFMHGPGSAGRPGTAANQRRTEPSSPGNGSLGAVYSGDMPPMAWIQREQRRNPMQFAATNTSNLDAVRLREEGNKAFGEGKYREAIDLYTRAIQLDPNSEYSYTNRSFAYTRLGDYDNAIKDANEAIRINPNYYKCHYRLGVALMSKGEFHASLDSLRKAASLAPEANKESINVQIAKCESKIARAPVTPLIKSSPATSVQSPLVNPSVGFGGESTDMTHVQVDYDALIESLRTAKDLRTYLELYHDNYEKQKEIVECRERAKRVRDRMSIATSGELAQLKKEACEAQEELRQSVKMEDRKAYLHAKKNRDKAYEKLWSTAHKVEKAISELTQIAVQEKDFYRRFGDDTHRTAETPHEETQTAEQQKENHTVEEVVATTTRDNSAKREVEQGEETHATNEGEHHLPSARSLFEGDNPFDKLLSRRELINHEVEKVRKCVENTNAHSALLQQALAQEAKATQGLKELLREAKELNGRLEDHARSVAKTTEKELSDSRLEALEAISSSVNAVKSEEKTFRESLARGEQLLAEEAELERVRLLQERQRIQLEAEVDWCKVRDEPQNRVIALQNQVKLANERISITNSKQKEIQKQIMEMVDDAHPELAWKSLASGSRILKLIKGSGLWLNLCLSDFQIVSTLSSTINSKVYHATYKGEHVAIKEVGVEDEKQKKRFQREIQIMASCSHPNIIKIKGVFFEGPFAYVLLPFYQKGSVKSLINQGEVFSWLTIQDMFRQVISGVAYLHERGIVHADLKPSNILISSTGQPVIADFGIAKERGVFGELADITVTQTNTGGAAAGTALYMAPEQFLSTPLTPGEHRSTPTATCASDIWALGITLYEWAANNAYALGNKSGPVPTIPTLMPEAPGIPVDPKTVGGDAKLADAIASALVRDPSKRPIAYALLAHPYFSSSLHTAEVSNYTSTLAQSDERLEAVRSFIHAMRRANDAKVLVSVSRNRMVDSLSQIFSNLTEDEVVRPIMAVFQGEAGIDEGALTTEMLNLFYEQLVSEKKALVTGTTAESEVHPAGIVNGATYLPAVDNSLIPREVFELTGKLLLKNILENRAIPLQLNGTVLKYFCDIQPSILDLEEFDSQLGDTFKRLRVLSSEDLAAADLDFSIFSSEFLSRMMEGKYTTHCTVTSENVKDYIDLRVQFDLVECRKSALEAMKKGFFSISALSNHLKLLTPSDLSLLLCGMQHVPPELIISALEFQGFDSSSKTPQHLKEVLKEMNQNNLRRFLQLCTSSAALPANNTMKKIRVLKGADLNRLPVGHGCTNQLDLPDYNDKEVLQAKLSISLAHVSDGFHIV</sequence>
<dbReference type="InterPro" id="IPR011990">
    <property type="entry name" value="TPR-like_helical_dom_sf"/>
</dbReference>
<evidence type="ECO:0000313" key="9">
    <source>
        <dbReference type="Proteomes" id="UP000515908"/>
    </source>
</evidence>
<evidence type="ECO:0000259" key="6">
    <source>
        <dbReference type="PROSITE" id="PS50011"/>
    </source>
</evidence>
<feature type="domain" description="HECT" evidence="7">
    <location>
        <begin position="1002"/>
        <end position="1337"/>
    </location>
</feature>
<dbReference type="Gene3D" id="1.10.510.10">
    <property type="entry name" value="Transferase(Phosphotransferase) domain 1"/>
    <property type="match status" value="1"/>
</dbReference>
<dbReference type="SUPFAM" id="SSF48452">
    <property type="entry name" value="TPR-like"/>
    <property type="match status" value="1"/>
</dbReference>
<dbReference type="SMART" id="SM00119">
    <property type="entry name" value="HECTc"/>
    <property type="match status" value="1"/>
</dbReference>
<dbReference type="PROSITE" id="PS50237">
    <property type="entry name" value="HECT"/>
    <property type="match status" value="1"/>
</dbReference>
<dbReference type="Proteomes" id="UP000515908">
    <property type="component" value="Chromosome 07"/>
</dbReference>
<dbReference type="PROSITE" id="PS00108">
    <property type="entry name" value="PROTEIN_KINASE_ST"/>
    <property type="match status" value="1"/>
</dbReference>
<dbReference type="SUPFAM" id="SSF56204">
    <property type="entry name" value="Hect, E3 ligase catalytic domain"/>
    <property type="match status" value="1"/>
</dbReference>
<gene>
    <name evidence="8" type="ORF">ADEAN_000409400</name>
</gene>
<dbReference type="GO" id="GO:0004674">
    <property type="term" value="F:protein serine/threonine kinase activity"/>
    <property type="evidence" value="ECO:0007669"/>
    <property type="project" value="TreeGrafter"/>
</dbReference>
<evidence type="ECO:0000259" key="7">
    <source>
        <dbReference type="PROSITE" id="PS50237"/>
    </source>
</evidence>
<dbReference type="PANTHER" id="PTHR24361">
    <property type="entry name" value="MITOGEN-ACTIVATED KINASE KINASE KINASE"/>
    <property type="match status" value="1"/>
</dbReference>
<feature type="active site" description="Glycyl thioester intermediate" evidence="2">
    <location>
        <position position="1304"/>
    </location>
</feature>
<dbReference type="InterPro" id="IPR019734">
    <property type="entry name" value="TPR_rpt"/>
</dbReference>
<dbReference type="EMBL" id="LR877151">
    <property type="protein sequence ID" value="CAD2216632.1"/>
    <property type="molecule type" value="Genomic_DNA"/>
</dbReference>
<dbReference type="PANTHER" id="PTHR24361:SF613">
    <property type="entry name" value="NUCLEAR RECEPTOR-BINDING PROTEIN-RELATED"/>
    <property type="match status" value="1"/>
</dbReference>
<feature type="coiled-coil region" evidence="4">
    <location>
        <begin position="481"/>
        <end position="522"/>
    </location>
</feature>
<dbReference type="Pfam" id="PF13414">
    <property type="entry name" value="TPR_11"/>
    <property type="match status" value="1"/>
</dbReference>
<dbReference type="GO" id="GO:0005524">
    <property type="term" value="F:ATP binding"/>
    <property type="evidence" value="ECO:0007669"/>
    <property type="project" value="InterPro"/>
</dbReference>
<dbReference type="Gene3D" id="3.90.1750.10">
    <property type="entry name" value="Hect, E3 ligase catalytic domains"/>
    <property type="match status" value="1"/>
</dbReference>
<feature type="compositionally biased region" description="Polar residues" evidence="5">
    <location>
        <begin position="47"/>
        <end position="60"/>
    </location>
</feature>
<evidence type="ECO:0000256" key="3">
    <source>
        <dbReference type="PROSITE-ProRule" id="PRU00339"/>
    </source>
</evidence>
<feature type="repeat" description="TPR" evidence="3">
    <location>
        <begin position="166"/>
        <end position="199"/>
    </location>
</feature>
<feature type="compositionally biased region" description="Basic and acidic residues" evidence="5">
    <location>
        <begin position="384"/>
        <end position="405"/>
    </location>
</feature>
<feature type="domain" description="Protein kinase" evidence="6">
    <location>
        <begin position="665"/>
        <end position="940"/>
    </location>
</feature>
<keyword evidence="3" id="KW-0802">TPR repeat</keyword>
<dbReference type="Gene3D" id="1.25.40.10">
    <property type="entry name" value="Tetratricopeptide repeat domain"/>
    <property type="match status" value="1"/>
</dbReference>
<keyword evidence="9" id="KW-1185">Reference proteome</keyword>
<evidence type="ECO:0000256" key="4">
    <source>
        <dbReference type="SAM" id="Coils"/>
    </source>
</evidence>
<dbReference type="VEuPathDB" id="TriTrypDB:ADEAN_000409400"/>
<dbReference type="PROSITE" id="PS50293">
    <property type="entry name" value="TPR_REGION"/>
    <property type="match status" value="1"/>
</dbReference>
<keyword evidence="8" id="KW-0418">Kinase</keyword>
<name>A0A7G2CEM6_9TRYP</name>
<feature type="compositionally biased region" description="Basic and acidic residues" evidence="5">
    <location>
        <begin position="415"/>
        <end position="437"/>
    </location>
</feature>
<protein>
    <submittedName>
        <fullName evidence="8">TPR repeat/Tetratricopeptide repeat/Protein tyrosine kinase/Protein kinase domain/HECT-domain (Ubiquitin-transferase), putative</fullName>
    </submittedName>
</protein>
<dbReference type="GO" id="GO:0004842">
    <property type="term" value="F:ubiquitin-protein transferase activity"/>
    <property type="evidence" value="ECO:0007669"/>
    <property type="project" value="InterPro"/>
</dbReference>
<dbReference type="InterPro" id="IPR000569">
    <property type="entry name" value="HECT_dom"/>
</dbReference>
<dbReference type="PROSITE" id="PS50011">
    <property type="entry name" value="PROTEIN_KINASE_DOM"/>
    <property type="match status" value="1"/>
</dbReference>
<dbReference type="InterPro" id="IPR053235">
    <property type="entry name" value="Ser_Thr_kinase"/>
</dbReference>
<evidence type="ECO:0000313" key="8">
    <source>
        <dbReference type="EMBL" id="CAD2216632.1"/>
    </source>
</evidence>
<dbReference type="InterPro" id="IPR035983">
    <property type="entry name" value="Hect_E3_ubiquitin_ligase"/>
</dbReference>
<feature type="repeat" description="TPR" evidence="3">
    <location>
        <begin position="132"/>
        <end position="165"/>
    </location>
</feature>
<dbReference type="Gene3D" id="3.30.2160.10">
    <property type="entry name" value="Hect, E3 ligase catalytic domain"/>
    <property type="match status" value="1"/>
</dbReference>
<evidence type="ECO:0000256" key="5">
    <source>
        <dbReference type="SAM" id="MobiDB-lite"/>
    </source>
</evidence>
<feature type="region of interest" description="Disordered" evidence="5">
    <location>
        <begin position="37"/>
        <end position="65"/>
    </location>
</feature>
<dbReference type="PROSITE" id="PS50005">
    <property type="entry name" value="TPR"/>
    <property type="match status" value="3"/>
</dbReference>
<organism evidence="8 9">
    <name type="scientific">Angomonas deanei</name>
    <dbReference type="NCBI Taxonomy" id="59799"/>
    <lineage>
        <taxon>Eukaryota</taxon>
        <taxon>Discoba</taxon>
        <taxon>Euglenozoa</taxon>
        <taxon>Kinetoplastea</taxon>
        <taxon>Metakinetoplastina</taxon>
        <taxon>Trypanosomatida</taxon>
        <taxon>Trypanosomatidae</taxon>
        <taxon>Strigomonadinae</taxon>
        <taxon>Angomonas</taxon>
    </lineage>
</organism>
<accession>A0A7G2CEM6</accession>
<dbReference type="CDD" id="cd14014">
    <property type="entry name" value="STKc_PknB_like"/>
    <property type="match status" value="1"/>
</dbReference>
<feature type="region of interest" description="Disordered" evidence="5">
    <location>
        <begin position="384"/>
        <end position="445"/>
    </location>
</feature>
<dbReference type="Pfam" id="PF00632">
    <property type="entry name" value="HECT"/>
    <property type="match status" value="1"/>
</dbReference>
<proteinExistence type="predicted"/>
<dbReference type="SUPFAM" id="SSF56112">
    <property type="entry name" value="Protein kinase-like (PK-like)"/>
    <property type="match status" value="1"/>
</dbReference>
<feature type="repeat" description="TPR" evidence="3">
    <location>
        <begin position="98"/>
        <end position="131"/>
    </location>
</feature>
<dbReference type="GO" id="GO:0005737">
    <property type="term" value="C:cytoplasm"/>
    <property type="evidence" value="ECO:0007669"/>
    <property type="project" value="TreeGrafter"/>
</dbReference>
<keyword evidence="1 2" id="KW-0833">Ubl conjugation pathway</keyword>
<evidence type="ECO:0000256" key="1">
    <source>
        <dbReference type="ARBA" id="ARBA00022786"/>
    </source>
</evidence>
<dbReference type="InterPro" id="IPR000719">
    <property type="entry name" value="Prot_kinase_dom"/>
</dbReference>
<dbReference type="Pfam" id="PF00069">
    <property type="entry name" value="Pkinase"/>
    <property type="match status" value="1"/>
</dbReference>
<keyword evidence="8" id="KW-0808">Transferase</keyword>
<dbReference type="InterPro" id="IPR011009">
    <property type="entry name" value="Kinase-like_dom_sf"/>
</dbReference>
<dbReference type="Gene3D" id="3.30.2410.10">
    <property type="entry name" value="Hect, E3 ligase catalytic domain"/>
    <property type="match status" value="1"/>
</dbReference>
<evidence type="ECO:0000256" key="2">
    <source>
        <dbReference type="PROSITE-ProRule" id="PRU00104"/>
    </source>
</evidence>
<dbReference type="SMART" id="SM00220">
    <property type="entry name" value="S_TKc"/>
    <property type="match status" value="1"/>
</dbReference>